<protein>
    <submittedName>
        <fullName evidence="1">Uncharacterized protein</fullName>
    </submittedName>
</protein>
<organism evidence="1 2">
    <name type="scientific">Mycena alexandri</name>
    <dbReference type="NCBI Taxonomy" id="1745969"/>
    <lineage>
        <taxon>Eukaryota</taxon>
        <taxon>Fungi</taxon>
        <taxon>Dikarya</taxon>
        <taxon>Basidiomycota</taxon>
        <taxon>Agaricomycotina</taxon>
        <taxon>Agaricomycetes</taxon>
        <taxon>Agaricomycetidae</taxon>
        <taxon>Agaricales</taxon>
        <taxon>Marasmiineae</taxon>
        <taxon>Mycenaceae</taxon>
        <taxon>Mycena</taxon>
    </lineage>
</organism>
<dbReference type="EMBL" id="JARJCM010000057">
    <property type="protein sequence ID" value="KAJ7034421.1"/>
    <property type="molecule type" value="Genomic_DNA"/>
</dbReference>
<dbReference type="AlphaFoldDB" id="A0AAD6SWL9"/>
<evidence type="ECO:0000313" key="1">
    <source>
        <dbReference type="EMBL" id="KAJ7034421.1"/>
    </source>
</evidence>
<sequence length="277" mass="31667">MPGESSSKSAVPGSSFSVNIDTRMVDQVYDGFARLQVGRKRAERVCQAGDEQRVSNTTCSDAVEFRKARWYRPGGVAELVIYTHYRGLSLTFHAVISYMSVGHSSTALYAFTSPPVFPASQTLVLFWRKVAYLTTRTRDREGRWVGSQEVLLWNAQHLEDCERCKGGRKWKVCVVDTDQVGCRTCRKARVACDRKARFLYDLTKDDFFPTLDVFLSVYNAPDKRQRRACRKSANKRLRQEHISQHQQLQIARHLRLTKTLSDTPALPKTARTALLFH</sequence>
<name>A0AAD6SWL9_9AGAR</name>
<gene>
    <name evidence="1" type="ORF">C8F04DRAFT_1183235</name>
</gene>
<comment type="caution">
    <text evidence="1">The sequence shown here is derived from an EMBL/GenBank/DDBJ whole genome shotgun (WGS) entry which is preliminary data.</text>
</comment>
<dbReference type="Proteomes" id="UP001218188">
    <property type="component" value="Unassembled WGS sequence"/>
</dbReference>
<accession>A0AAD6SWL9</accession>
<evidence type="ECO:0000313" key="2">
    <source>
        <dbReference type="Proteomes" id="UP001218188"/>
    </source>
</evidence>
<proteinExistence type="predicted"/>
<reference evidence="1" key="1">
    <citation type="submission" date="2023-03" db="EMBL/GenBank/DDBJ databases">
        <title>Massive genome expansion in bonnet fungi (Mycena s.s.) driven by repeated elements and novel gene families across ecological guilds.</title>
        <authorList>
            <consortium name="Lawrence Berkeley National Laboratory"/>
            <person name="Harder C.B."/>
            <person name="Miyauchi S."/>
            <person name="Viragh M."/>
            <person name="Kuo A."/>
            <person name="Thoen E."/>
            <person name="Andreopoulos B."/>
            <person name="Lu D."/>
            <person name="Skrede I."/>
            <person name="Drula E."/>
            <person name="Henrissat B."/>
            <person name="Morin E."/>
            <person name="Kohler A."/>
            <person name="Barry K."/>
            <person name="LaButti K."/>
            <person name="Morin E."/>
            <person name="Salamov A."/>
            <person name="Lipzen A."/>
            <person name="Mereny Z."/>
            <person name="Hegedus B."/>
            <person name="Baldrian P."/>
            <person name="Stursova M."/>
            <person name="Weitz H."/>
            <person name="Taylor A."/>
            <person name="Grigoriev I.V."/>
            <person name="Nagy L.G."/>
            <person name="Martin F."/>
            <person name="Kauserud H."/>
        </authorList>
    </citation>
    <scope>NUCLEOTIDE SEQUENCE</scope>
    <source>
        <strain evidence="1">CBHHK200</strain>
    </source>
</reference>
<keyword evidence="2" id="KW-1185">Reference proteome</keyword>